<evidence type="ECO:0000313" key="1">
    <source>
        <dbReference type="EMBL" id="KAH7162968.1"/>
    </source>
</evidence>
<dbReference type="Proteomes" id="UP000717696">
    <property type="component" value="Unassembled WGS sequence"/>
</dbReference>
<protein>
    <submittedName>
        <fullName evidence="1">Uncharacterized protein</fullName>
    </submittedName>
</protein>
<proteinExistence type="predicted"/>
<reference evidence="1" key="1">
    <citation type="journal article" date="2021" name="Nat. Commun.">
        <title>Genetic determinants of endophytism in the Arabidopsis root mycobiome.</title>
        <authorList>
            <person name="Mesny F."/>
            <person name="Miyauchi S."/>
            <person name="Thiergart T."/>
            <person name="Pickel B."/>
            <person name="Atanasova L."/>
            <person name="Karlsson M."/>
            <person name="Huettel B."/>
            <person name="Barry K.W."/>
            <person name="Haridas S."/>
            <person name="Chen C."/>
            <person name="Bauer D."/>
            <person name="Andreopoulos W."/>
            <person name="Pangilinan J."/>
            <person name="LaButti K."/>
            <person name="Riley R."/>
            <person name="Lipzen A."/>
            <person name="Clum A."/>
            <person name="Drula E."/>
            <person name="Henrissat B."/>
            <person name="Kohler A."/>
            <person name="Grigoriev I.V."/>
            <person name="Martin F.M."/>
            <person name="Hacquard S."/>
        </authorList>
    </citation>
    <scope>NUCLEOTIDE SEQUENCE</scope>
    <source>
        <strain evidence="1">MPI-CAGE-AT-0021</strain>
    </source>
</reference>
<gene>
    <name evidence="1" type="ORF">B0J13DRAFT_518215</name>
</gene>
<sequence length="226" mass="24644">MFLIIGFATSHRPIDTPSRKDEHKKKIILAKGAFWPTCSFQPILPAGLCRAACAALHILGSIPGIARHSCCTLVLSARLPFKAGESPGDIPMHSAIDRLTRISNNQQPSQPSLLSRLNPSSPAEPLPCRLCFVPSFVLSFPIHPSIAFSLPSSPYPPPIREPGCVILRLRTGYYRPSSPLLPYPTLRLIFDRATSHSAASFLSPPPPLVDSMDDMGRARSNSCPTW</sequence>
<name>A0A9P9JEU5_9HYPO</name>
<accession>A0A9P9JEU5</accession>
<organism evidence="1 2">
    <name type="scientific">Dactylonectria estremocensis</name>
    <dbReference type="NCBI Taxonomy" id="1079267"/>
    <lineage>
        <taxon>Eukaryota</taxon>
        <taxon>Fungi</taxon>
        <taxon>Dikarya</taxon>
        <taxon>Ascomycota</taxon>
        <taxon>Pezizomycotina</taxon>
        <taxon>Sordariomycetes</taxon>
        <taxon>Hypocreomycetidae</taxon>
        <taxon>Hypocreales</taxon>
        <taxon>Nectriaceae</taxon>
        <taxon>Dactylonectria</taxon>
    </lineage>
</organism>
<keyword evidence="2" id="KW-1185">Reference proteome</keyword>
<comment type="caution">
    <text evidence="1">The sequence shown here is derived from an EMBL/GenBank/DDBJ whole genome shotgun (WGS) entry which is preliminary data.</text>
</comment>
<evidence type="ECO:0000313" key="2">
    <source>
        <dbReference type="Proteomes" id="UP000717696"/>
    </source>
</evidence>
<dbReference type="AlphaFoldDB" id="A0A9P9JEU5"/>
<dbReference type="EMBL" id="JAGMUU010000001">
    <property type="protein sequence ID" value="KAH7162968.1"/>
    <property type="molecule type" value="Genomic_DNA"/>
</dbReference>